<dbReference type="EMBL" id="HG739135">
    <property type="protein sequence ID" value="CDP11103.1"/>
    <property type="molecule type" value="Genomic_DNA"/>
</dbReference>
<dbReference type="PANTHER" id="PTHR47950:SF4">
    <property type="entry name" value="GERANIOL 8-HYDROXYLASE-LIKE"/>
    <property type="match status" value="1"/>
</dbReference>
<gene>
    <name evidence="14" type="ORF">GSCOC_T00033139001</name>
</gene>
<evidence type="ECO:0000256" key="9">
    <source>
        <dbReference type="ARBA" id="ARBA00023033"/>
    </source>
</evidence>
<protein>
    <recommendedName>
        <fullName evidence="16">Cytochrome P450</fullName>
    </recommendedName>
</protein>
<dbReference type="PROSITE" id="PS00086">
    <property type="entry name" value="CYTOCHROME_P450"/>
    <property type="match status" value="1"/>
</dbReference>
<keyword evidence="7 12" id="KW-0560">Oxidoreductase</keyword>
<dbReference type="InterPro" id="IPR017972">
    <property type="entry name" value="Cyt_P450_CS"/>
</dbReference>
<dbReference type="InterPro" id="IPR002401">
    <property type="entry name" value="Cyt_P450_E_grp-I"/>
</dbReference>
<evidence type="ECO:0008006" key="16">
    <source>
        <dbReference type="Google" id="ProtNLM"/>
    </source>
</evidence>
<evidence type="ECO:0000256" key="12">
    <source>
        <dbReference type="RuleBase" id="RU000461"/>
    </source>
</evidence>
<keyword evidence="3 11" id="KW-0349">Heme</keyword>
<dbReference type="InterPro" id="IPR001128">
    <property type="entry name" value="Cyt_P450"/>
</dbReference>
<evidence type="ECO:0000313" key="15">
    <source>
        <dbReference type="Proteomes" id="UP000295252"/>
    </source>
</evidence>
<dbReference type="Gramene" id="CDP11103">
    <property type="protein sequence ID" value="CDP11103"/>
    <property type="gene ID" value="GSCOC_T00033139001"/>
</dbReference>
<evidence type="ECO:0000256" key="1">
    <source>
        <dbReference type="ARBA" id="ARBA00004370"/>
    </source>
</evidence>
<dbReference type="SUPFAM" id="SSF48264">
    <property type="entry name" value="Cytochrome P450"/>
    <property type="match status" value="1"/>
</dbReference>
<dbReference type="Proteomes" id="UP000295252">
    <property type="component" value="Chromosome I"/>
</dbReference>
<evidence type="ECO:0000256" key="7">
    <source>
        <dbReference type="ARBA" id="ARBA00023002"/>
    </source>
</evidence>
<dbReference type="InParanoid" id="A0A068UU02"/>
<evidence type="ECO:0000256" key="4">
    <source>
        <dbReference type="ARBA" id="ARBA00022692"/>
    </source>
</evidence>
<proteinExistence type="inferred from homology"/>
<evidence type="ECO:0000256" key="2">
    <source>
        <dbReference type="ARBA" id="ARBA00010617"/>
    </source>
</evidence>
<dbReference type="AlphaFoldDB" id="A0A068UU02"/>
<evidence type="ECO:0000256" key="3">
    <source>
        <dbReference type="ARBA" id="ARBA00022617"/>
    </source>
</evidence>
<feature type="binding site" description="axial binding residue" evidence="11">
    <location>
        <position position="425"/>
    </location>
    <ligand>
        <name>heme</name>
        <dbReference type="ChEBI" id="CHEBI:30413"/>
    </ligand>
    <ligandPart>
        <name>Fe</name>
        <dbReference type="ChEBI" id="CHEBI:18248"/>
    </ligandPart>
</feature>
<dbReference type="Gene3D" id="1.10.630.10">
    <property type="entry name" value="Cytochrome P450"/>
    <property type="match status" value="1"/>
</dbReference>
<dbReference type="CDD" id="cd11073">
    <property type="entry name" value="CYP76-like"/>
    <property type="match status" value="1"/>
</dbReference>
<comment type="cofactor">
    <cofactor evidence="11">
        <name>heme</name>
        <dbReference type="ChEBI" id="CHEBI:30413"/>
    </cofactor>
</comment>
<keyword evidence="6 13" id="KW-1133">Transmembrane helix</keyword>
<comment type="similarity">
    <text evidence="2 12">Belongs to the cytochrome P450 family.</text>
</comment>
<accession>A0A068UU02</accession>
<dbReference type="Pfam" id="PF00067">
    <property type="entry name" value="p450"/>
    <property type="match status" value="1"/>
</dbReference>
<evidence type="ECO:0000256" key="10">
    <source>
        <dbReference type="ARBA" id="ARBA00023136"/>
    </source>
</evidence>
<keyword evidence="8 11" id="KW-0408">Iron</keyword>
<dbReference type="InterPro" id="IPR036396">
    <property type="entry name" value="Cyt_P450_sf"/>
</dbReference>
<dbReference type="FunFam" id="1.10.630.10:FF:000163">
    <property type="entry name" value="Geraniol 8-hydroxylase"/>
    <property type="match status" value="1"/>
</dbReference>
<dbReference type="PANTHER" id="PTHR47950">
    <property type="entry name" value="CYTOCHROME P450, FAMILY 76, SUBFAMILY C, POLYPEPTIDE 5-RELATED"/>
    <property type="match status" value="1"/>
</dbReference>
<dbReference type="GO" id="GO:0005506">
    <property type="term" value="F:iron ion binding"/>
    <property type="evidence" value="ECO:0007669"/>
    <property type="project" value="InterPro"/>
</dbReference>
<keyword evidence="10 13" id="KW-0472">Membrane</keyword>
<keyword evidence="5 11" id="KW-0479">Metal-binding</keyword>
<dbReference type="OMA" id="QSEEFMP"/>
<sequence>MDAPSTLPFWLLIPLFSVFWYCIHSLLVSNSNDHESKKLPPGPYPLPVIGNWLQISGLLHRSVTKLSQTYGPLISIKVGSNRMIVVSSPEIAKEMLQKHDLEFSGRRLQDAVTVLDHHKLSLLWLPPQSQWRNLRKLCKEHIFSSERLNASRGLRQEKVQRLCNYVHEHCLKGQAINIGEAAFSTSLDLMWNTFFSVDFAKSHSISDSTSSEEMKELGLRRRAKVHYGKLLDIIDGIIRQRSQERDTSITYLRKNDFLETLLDLNQQNESVWSCEDTKHLILDLLIGGTETSSVSVEWIMAELLRNPEKKSKARDEIRKVIGQNELVQESDISNLPYLQSVIKETFRLRPTVPFTIRQAQSDTKINGYLVPKNADILVNVWGIGRDPSLWSDPTSFVPERFMDSEIDMKGQHFELLAFGTGRRICPGLPLADRMVHLMVASLLHKFEWKLEEGIKPEELDMTEELGGTIHKAVPLKAIALLEP</sequence>
<comment type="subcellular location">
    <subcellularLocation>
        <location evidence="1">Membrane</location>
    </subcellularLocation>
</comment>
<dbReference type="PRINTS" id="PR00385">
    <property type="entry name" value="P450"/>
</dbReference>
<dbReference type="GO" id="GO:0016020">
    <property type="term" value="C:membrane"/>
    <property type="evidence" value="ECO:0007669"/>
    <property type="project" value="UniProtKB-SubCell"/>
</dbReference>
<feature type="transmembrane region" description="Helical" evidence="13">
    <location>
        <begin position="6"/>
        <end position="28"/>
    </location>
</feature>
<evidence type="ECO:0000256" key="8">
    <source>
        <dbReference type="ARBA" id="ARBA00023004"/>
    </source>
</evidence>
<dbReference type="GO" id="GO:0020037">
    <property type="term" value="F:heme binding"/>
    <property type="evidence" value="ECO:0007669"/>
    <property type="project" value="InterPro"/>
</dbReference>
<evidence type="ECO:0000256" key="5">
    <source>
        <dbReference type="ARBA" id="ARBA00022723"/>
    </source>
</evidence>
<keyword evidence="15" id="KW-1185">Reference proteome</keyword>
<keyword evidence="9 12" id="KW-0503">Monooxygenase</keyword>
<evidence type="ECO:0000313" key="14">
    <source>
        <dbReference type="EMBL" id="CDP11103.1"/>
    </source>
</evidence>
<evidence type="ECO:0000256" key="6">
    <source>
        <dbReference type="ARBA" id="ARBA00022989"/>
    </source>
</evidence>
<organism evidence="14 15">
    <name type="scientific">Coffea canephora</name>
    <name type="common">Robusta coffee</name>
    <dbReference type="NCBI Taxonomy" id="49390"/>
    <lineage>
        <taxon>Eukaryota</taxon>
        <taxon>Viridiplantae</taxon>
        <taxon>Streptophyta</taxon>
        <taxon>Embryophyta</taxon>
        <taxon>Tracheophyta</taxon>
        <taxon>Spermatophyta</taxon>
        <taxon>Magnoliopsida</taxon>
        <taxon>eudicotyledons</taxon>
        <taxon>Gunneridae</taxon>
        <taxon>Pentapetalae</taxon>
        <taxon>asterids</taxon>
        <taxon>lamiids</taxon>
        <taxon>Gentianales</taxon>
        <taxon>Rubiaceae</taxon>
        <taxon>Ixoroideae</taxon>
        <taxon>Gardenieae complex</taxon>
        <taxon>Bertiereae - Coffeeae clade</taxon>
        <taxon>Coffeeae</taxon>
        <taxon>Coffea</taxon>
    </lineage>
</organism>
<name>A0A068UU02_COFCA</name>
<dbReference type="PhylomeDB" id="A0A068UU02"/>
<evidence type="ECO:0000256" key="11">
    <source>
        <dbReference type="PIRSR" id="PIRSR602401-1"/>
    </source>
</evidence>
<dbReference type="GO" id="GO:0016705">
    <property type="term" value="F:oxidoreductase activity, acting on paired donors, with incorporation or reduction of molecular oxygen"/>
    <property type="evidence" value="ECO:0007669"/>
    <property type="project" value="InterPro"/>
</dbReference>
<evidence type="ECO:0000256" key="13">
    <source>
        <dbReference type="SAM" id="Phobius"/>
    </source>
</evidence>
<reference evidence="15" key="1">
    <citation type="journal article" date="2014" name="Science">
        <title>The coffee genome provides insight into the convergent evolution of caffeine biosynthesis.</title>
        <authorList>
            <person name="Denoeud F."/>
            <person name="Carretero-Paulet L."/>
            <person name="Dereeper A."/>
            <person name="Droc G."/>
            <person name="Guyot R."/>
            <person name="Pietrella M."/>
            <person name="Zheng C."/>
            <person name="Alberti A."/>
            <person name="Anthony F."/>
            <person name="Aprea G."/>
            <person name="Aury J.M."/>
            <person name="Bento P."/>
            <person name="Bernard M."/>
            <person name="Bocs S."/>
            <person name="Campa C."/>
            <person name="Cenci A."/>
            <person name="Combes M.C."/>
            <person name="Crouzillat D."/>
            <person name="Da Silva C."/>
            <person name="Daddiego L."/>
            <person name="De Bellis F."/>
            <person name="Dussert S."/>
            <person name="Garsmeur O."/>
            <person name="Gayraud T."/>
            <person name="Guignon V."/>
            <person name="Jahn K."/>
            <person name="Jamilloux V."/>
            <person name="Joet T."/>
            <person name="Labadie K."/>
            <person name="Lan T."/>
            <person name="Leclercq J."/>
            <person name="Lepelley M."/>
            <person name="Leroy T."/>
            <person name="Li L.T."/>
            <person name="Librado P."/>
            <person name="Lopez L."/>
            <person name="Munoz A."/>
            <person name="Noel B."/>
            <person name="Pallavicini A."/>
            <person name="Perrotta G."/>
            <person name="Poncet V."/>
            <person name="Pot D."/>
            <person name="Priyono X."/>
            <person name="Rigoreau M."/>
            <person name="Rouard M."/>
            <person name="Rozas J."/>
            <person name="Tranchant-Dubreuil C."/>
            <person name="VanBuren R."/>
            <person name="Zhang Q."/>
            <person name="Andrade A.C."/>
            <person name="Argout X."/>
            <person name="Bertrand B."/>
            <person name="de Kochko A."/>
            <person name="Graziosi G."/>
            <person name="Henry R.J."/>
            <person name="Jayarama X."/>
            <person name="Ming R."/>
            <person name="Nagai C."/>
            <person name="Rounsley S."/>
            <person name="Sankoff D."/>
            <person name="Giuliano G."/>
            <person name="Albert V.A."/>
            <person name="Wincker P."/>
            <person name="Lashermes P."/>
        </authorList>
    </citation>
    <scope>NUCLEOTIDE SEQUENCE [LARGE SCALE GENOMIC DNA]</scope>
    <source>
        <strain evidence="15">cv. DH200-94</strain>
    </source>
</reference>
<dbReference type="STRING" id="49390.A0A068UU02"/>
<dbReference type="GO" id="GO:0004497">
    <property type="term" value="F:monooxygenase activity"/>
    <property type="evidence" value="ECO:0007669"/>
    <property type="project" value="UniProtKB-KW"/>
</dbReference>
<keyword evidence="4 13" id="KW-0812">Transmembrane</keyword>
<dbReference type="PRINTS" id="PR00463">
    <property type="entry name" value="EP450I"/>
</dbReference>